<name>A0A6J2XPH0_SITOR</name>
<comment type="similarity">
    <text evidence="2 10">Belongs to the universal ribosomal protein uS5 family.</text>
</comment>
<dbReference type="FunFam" id="3.30.160.20:FF:000022">
    <property type="entry name" value="28S ribosomal protein S5, mitochondrial"/>
    <property type="match status" value="1"/>
</dbReference>
<comment type="subunit">
    <text evidence="8">Component of the mitochondrial ribosome small subunit (28S) which comprises a 12S rRNA and about 30 distinct proteins.</text>
</comment>
<accession>A0A6J2XPH0</accession>
<dbReference type="FunFam" id="3.30.230.10:FF:000002">
    <property type="entry name" value="30S ribosomal protein S5"/>
    <property type="match status" value="1"/>
</dbReference>
<dbReference type="Gene3D" id="3.30.160.20">
    <property type="match status" value="1"/>
</dbReference>
<evidence type="ECO:0000256" key="9">
    <source>
        <dbReference type="PROSITE-ProRule" id="PRU00268"/>
    </source>
</evidence>
<dbReference type="AlphaFoldDB" id="A0A6J2XPH0"/>
<evidence type="ECO:0000256" key="1">
    <source>
        <dbReference type="ARBA" id="ARBA00004173"/>
    </source>
</evidence>
<evidence type="ECO:0000256" key="8">
    <source>
        <dbReference type="ARBA" id="ARBA00062683"/>
    </source>
</evidence>
<dbReference type="InterPro" id="IPR000851">
    <property type="entry name" value="Ribosomal_uS5"/>
</dbReference>
<protein>
    <recommendedName>
        <fullName evidence="6">Small ribosomal subunit protein uS5m</fullName>
    </recommendedName>
    <alternativeName>
        <fullName evidence="7">28S ribosomal protein S5, mitochondrial</fullName>
    </alternativeName>
</protein>
<dbReference type="Pfam" id="PF03719">
    <property type="entry name" value="Ribosomal_S5_C"/>
    <property type="match status" value="1"/>
</dbReference>
<dbReference type="InterPro" id="IPR005324">
    <property type="entry name" value="Ribosomal_uS5_C"/>
</dbReference>
<evidence type="ECO:0000259" key="11">
    <source>
        <dbReference type="PROSITE" id="PS50881"/>
    </source>
</evidence>
<dbReference type="FunCoup" id="A0A6J2XPH0">
    <property type="interactions" value="481"/>
</dbReference>
<keyword evidence="12" id="KW-1185">Reference proteome</keyword>
<dbReference type="InParanoid" id="A0A6J2XPH0"/>
<dbReference type="GO" id="GO:0005743">
    <property type="term" value="C:mitochondrial inner membrane"/>
    <property type="evidence" value="ECO:0007669"/>
    <property type="project" value="UniProtKB-ARBA"/>
</dbReference>
<keyword evidence="3 9" id="KW-0689">Ribosomal protein</keyword>
<dbReference type="Proteomes" id="UP000504635">
    <property type="component" value="Unplaced"/>
</dbReference>
<dbReference type="GO" id="GO:0003723">
    <property type="term" value="F:RNA binding"/>
    <property type="evidence" value="ECO:0007669"/>
    <property type="project" value="InterPro"/>
</dbReference>
<evidence type="ECO:0000256" key="7">
    <source>
        <dbReference type="ARBA" id="ARBA00041606"/>
    </source>
</evidence>
<keyword evidence="5 9" id="KW-0687">Ribonucleoprotein</keyword>
<evidence type="ECO:0000256" key="3">
    <source>
        <dbReference type="ARBA" id="ARBA00022980"/>
    </source>
</evidence>
<evidence type="ECO:0000313" key="13">
    <source>
        <dbReference type="RefSeq" id="XP_030753408.1"/>
    </source>
</evidence>
<dbReference type="PANTHER" id="PTHR48277">
    <property type="entry name" value="MITOCHONDRIAL RIBOSOMAL PROTEIN S5"/>
    <property type="match status" value="1"/>
</dbReference>
<dbReference type="PANTHER" id="PTHR48277:SF1">
    <property type="entry name" value="MITOCHONDRIAL RIBOSOMAL PROTEIN S5"/>
    <property type="match status" value="1"/>
</dbReference>
<dbReference type="GO" id="GO:0006412">
    <property type="term" value="P:translation"/>
    <property type="evidence" value="ECO:0007669"/>
    <property type="project" value="InterPro"/>
</dbReference>
<dbReference type="InterPro" id="IPR014721">
    <property type="entry name" value="Ribsml_uS5_D2-typ_fold_subgr"/>
</dbReference>
<dbReference type="Gene3D" id="3.30.230.10">
    <property type="match status" value="1"/>
</dbReference>
<evidence type="ECO:0000256" key="6">
    <source>
        <dbReference type="ARBA" id="ARBA00039335"/>
    </source>
</evidence>
<feature type="domain" description="S5 DRBM" evidence="11">
    <location>
        <begin position="178"/>
        <end position="242"/>
    </location>
</feature>
<dbReference type="RefSeq" id="XP_030753408.1">
    <property type="nucleotide sequence ID" value="XM_030897548.1"/>
</dbReference>
<dbReference type="CTD" id="64969"/>
<dbReference type="OrthoDB" id="309483at2759"/>
<reference evidence="13" key="1">
    <citation type="submission" date="2025-08" db="UniProtKB">
        <authorList>
            <consortium name="RefSeq"/>
        </authorList>
    </citation>
    <scope>IDENTIFICATION</scope>
    <source>
        <tissue evidence="13">Gonads</tissue>
    </source>
</reference>
<evidence type="ECO:0000256" key="5">
    <source>
        <dbReference type="ARBA" id="ARBA00023274"/>
    </source>
</evidence>
<proteinExistence type="inferred from homology"/>
<comment type="subcellular location">
    <subcellularLocation>
        <location evidence="1">Mitochondrion</location>
    </subcellularLocation>
</comment>
<dbReference type="SUPFAM" id="SSF54768">
    <property type="entry name" value="dsRNA-binding domain-like"/>
    <property type="match status" value="1"/>
</dbReference>
<dbReference type="PROSITE" id="PS50881">
    <property type="entry name" value="S5_DSRBD"/>
    <property type="match status" value="1"/>
</dbReference>
<dbReference type="SUPFAM" id="SSF54211">
    <property type="entry name" value="Ribosomal protein S5 domain 2-like"/>
    <property type="match status" value="1"/>
</dbReference>
<dbReference type="GO" id="GO:0003735">
    <property type="term" value="F:structural constituent of ribosome"/>
    <property type="evidence" value="ECO:0007669"/>
    <property type="project" value="UniProtKB-UniRule"/>
</dbReference>
<dbReference type="GO" id="GO:0005763">
    <property type="term" value="C:mitochondrial small ribosomal subunit"/>
    <property type="evidence" value="ECO:0007669"/>
    <property type="project" value="UniProtKB-ARBA"/>
</dbReference>
<dbReference type="InterPro" id="IPR048584">
    <property type="entry name" value="Ribosomal_uS5m_N"/>
</dbReference>
<gene>
    <name evidence="13" type="primary">LOC115880342</name>
</gene>
<evidence type="ECO:0000256" key="10">
    <source>
        <dbReference type="RuleBase" id="RU003823"/>
    </source>
</evidence>
<dbReference type="GeneID" id="115880342"/>
<organism evidence="12 13">
    <name type="scientific">Sitophilus oryzae</name>
    <name type="common">Rice weevil</name>
    <name type="synonym">Curculio oryzae</name>
    <dbReference type="NCBI Taxonomy" id="7048"/>
    <lineage>
        <taxon>Eukaryota</taxon>
        <taxon>Metazoa</taxon>
        <taxon>Ecdysozoa</taxon>
        <taxon>Arthropoda</taxon>
        <taxon>Hexapoda</taxon>
        <taxon>Insecta</taxon>
        <taxon>Pterygota</taxon>
        <taxon>Neoptera</taxon>
        <taxon>Endopterygota</taxon>
        <taxon>Coleoptera</taxon>
        <taxon>Polyphaga</taxon>
        <taxon>Cucujiformia</taxon>
        <taxon>Curculionidae</taxon>
        <taxon>Dryophthorinae</taxon>
        <taxon>Sitophilus</taxon>
    </lineage>
</organism>
<keyword evidence="4" id="KW-0496">Mitochondrion</keyword>
<evidence type="ECO:0000256" key="2">
    <source>
        <dbReference type="ARBA" id="ARBA00008945"/>
    </source>
</evidence>
<evidence type="ECO:0000313" key="12">
    <source>
        <dbReference type="Proteomes" id="UP000504635"/>
    </source>
</evidence>
<dbReference type="Pfam" id="PF21251">
    <property type="entry name" value="Ribosomal_uS5m_N"/>
    <property type="match status" value="1"/>
</dbReference>
<dbReference type="Pfam" id="PF00333">
    <property type="entry name" value="Ribosomal_S5"/>
    <property type="match status" value="1"/>
</dbReference>
<dbReference type="InterPro" id="IPR013810">
    <property type="entry name" value="Ribosomal_uS5_N"/>
</dbReference>
<dbReference type="KEGG" id="soy:115880342"/>
<evidence type="ECO:0000256" key="4">
    <source>
        <dbReference type="ARBA" id="ARBA00023128"/>
    </source>
</evidence>
<sequence>MAKQLLNVTKIFQKLTINARRPVISPLLKWEDQTTNNAAVITTNSTRNTNYFKKLPADKLWKGITSVSNAGKKRGRGKTISKRNIKDLNKGQVIGVGKANMVWPGLSAPIIRGKELVQQQKLPEDPDREQKLIEMRNAMGISKRLKLSPIERGWTGSKMPGRSIGPPDPVGDETFDDFDTRVLELKVVWNMKGSFGRTRRNAAIVVTGNKNGLAGFAMGRAQEPGNALRKAKNRAAQKLVHIKLFKNHTVCHHFYTQFGATKIFVWQKPEGHGLKCHRAIKTICEVIGIKDLYAKVEGSTNVNHVMKAFFLGLSRQKSPQEMAEDQGLHLVELCEESYKFPNVIASPSVCKKESETKRDESFDYDQYCFGGKVVLKKKPLPPFYSRYDSYLKYLAKFDKKKNQREVKMNMLTEHGEIRSFLTDKYPECRQYYRPKKEVEEEET</sequence>
<dbReference type="InterPro" id="IPR020568">
    <property type="entry name" value="Ribosomal_Su5_D2-typ_SF"/>
</dbReference>